<evidence type="ECO:0000256" key="6">
    <source>
        <dbReference type="ARBA" id="ARBA00023306"/>
    </source>
</evidence>
<dbReference type="EMBL" id="JBHUMZ010000016">
    <property type="protein sequence ID" value="MFD2638177.1"/>
    <property type="molecule type" value="Genomic_DNA"/>
</dbReference>
<dbReference type="InterPro" id="IPR011922">
    <property type="entry name" value="Cell_div_FtsL"/>
</dbReference>
<protein>
    <recommendedName>
        <fullName evidence="7 8">Cell division protein FtsL</fullName>
    </recommendedName>
</protein>
<name>A0ABW5Q880_9BACI</name>
<evidence type="ECO:0000256" key="8">
    <source>
        <dbReference type="NCBIfam" id="TIGR02209"/>
    </source>
</evidence>
<evidence type="ECO:0000313" key="12">
    <source>
        <dbReference type="Proteomes" id="UP001597452"/>
    </source>
</evidence>
<feature type="coiled-coil region" evidence="9">
    <location>
        <begin position="64"/>
        <end position="91"/>
    </location>
</feature>
<dbReference type="RefSeq" id="WP_377327793.1">
    <property type="nucleotide sequence ID" value="NZ_JBHUMZ010000016.1"/>
</dbReference>
<accession>A0ABW5Q880</accession>
<reference evidence="12" key="1">
    <citation type="journal article" date="2019" name="Int. J. Syst. Evol. Microbiol.">
        <title>The Global Catalogue of Microorganisms (GCM) 10K type strain sequencing project: providing services to taxonomists for standard genome sequencing and annotation.</title>
        <authorList>
            <consortium name="The Broad Institute Genomics Platform"/>
            <consortium name="The Broad Institute Genome Sequencing Center for Infectious Disease"/>
            <person name="Wu L."/>
            <person name="Ma J."/>
        </authorList>
    </citation>
    <scope>NUCLEOTIDE SEQUENCE [LARGE SCALE GENOMIC DNA]</scope>
    <source>
        <strain evidence="12">TISTR 1571</strain>
    </source>
</reference>
<comment type="similarity">
    <text evidence="7">Belongs to the FtsL family.</text>
</comment>
<evidence type="ECO:0000256" key="3">
    <source>
        <dbReference type="ARBA" id="ARBA00022692"/>
    </source>
</evidence>
<evidence type="ECO:0000256" key="5">
    <source>
        <dbReference type="ARBA" id="ARBA00023136"/>
    </source>
</evidence>
<keyword evidence="1 7" id="KW-1003">Cell membrane</keyword>
<keyword evidence="5 7" id="KW-0472">Membrane</keyword>
<dbReference type="NCBIfam" id="TIGR02209">
    <property type="entry name" value="ftsL_broad"/>
    <property type="match status" value="1"/>
</dbReference>
<keyword evidence="9" id="KW-0175">Coiled coil</keyword>
<evidence type="ECO:0000256" key="9">
    <source>
        <dbReference type="SAM" id="Coils"/>
    </source>
</evidence>
<comment type="function">
    <text evidence="7">Essential cell division protein.</text>
</comment>
<organism evidence="11 12">
    <name type="scientific">Piscibacillus salipiscarius</name>
    <dbReference type="NCBI Taxonomy" id="299480"/>
    <lineage>
        <taxon>Bacteria</taxon>
        <taxon>Bacillati</taxon>
        <taxon>Bacillota</taxon>
        <taxon>Bacilli</taxon>
        <taxon>Bacillales</taxon>
        <taxon>Bacillaceae</taxon>
        <taxon>Piscibacillus</taxon>
    </lineage>
</organism>
<dbReference type="Proteomes" id="UP001597452">
    <property type="component" value="Unassembled WGS sequence"/>
</dbReference>
<proteinExistence type="inferred from homology"/>
<evidence type="ECO:0000313" key="11">
    <source>
        <dbReference type="EMBL" id="MFD2638177.1"/>
    </source>
</evidence>
<keyword evidence="4 7" id="KW-1133">Transmembrane helix</keyword>
<sequence>MAAEQIRKYSMIPDKTTEQQSPRPKKQRSVKKAWFTKGEKFLYTTGLVIIAMTMIFVVQYSSSLDSVNRDIQRVDSNIAQVEVENNALQAEVKELSKPSRILAEAEKHGLSIKNSNVKQATQTN</sequence>
<dbReference type="GO" id="GO:0051301">
    <property type="term" value="P:cell division"/>
    <property type="evidence" value="ECO:0007669"/>
    <property type="project" value="UniProtKB-KW"/>
</dbReference>
<dbReference type="Pfam" id="PF04977">
    <property type="entry name" value="DivIC"/>
    <property type="match status" value="1"/>
</dbReference>
<keyword evidence="2 7" id="KW-0132">Cell division</keyword>
<dbReference type="InterPro" id="IPR007060">
    <property type="entry name" value="FtsL/DivIC"/>
</dbReference>
<keyword evidence="3 7" id="KW-0812">Transmembrane</keyword>
<evidence type="ECO:0000256" key="2">
    <source>
        <dbReference type="ARBA" id="ARBA00022618"/>
    </source>
</evidence>
<comment type="caution">
    <text evidence="11">The sequence shown here is derived from an EMBL/GenBank/DDBJ whole genome shotgun (WGS) entry which is preliminary data.</text>
</comment>
<evidence type="ECO:0000256" key="4">
    <source>
        <dbReference type="ARBA" id="ARBA00022989"/>
    </source>
</evidence>
<comment type="subcellular location">
    <subcellularLocation>
        <location evidence="7">Cell membrane</location>
        <topology evidence="7">Single-pass type II membrane protein</topology>
    </subcellularLocation>
    <text evidence="7">Localizes to the division septum where it forms a ring structure.</text>
</comment>
<keyword evidence="12" id="KW-1185">Reference proteome</keyword>
<evidence type="ECO:0000256" key="7">
    <source>
        <dbReference type="HAMAP-Rule" id="MF_00910"/>
    </source>
</evidence>
<keyword evidence="6 7" id="KW-0131">Cell cycle</keyword>
<evidence type="ECO:0000256" key="1">
    <source>
        <dbReference type="ARBA" id="ARBA00022475"/>
    </source>
</evidence>
<feature type="region of interest" description="Disordered" evidence="10">
    <location>
        <begin position="1"/>
        <end position="30"/>
    </location>
</feature>
<feature type="transmembrane region" description="Helical" evidence="7">
    <location>
        <begin position="41"/>
        <end position="60"/>
    </location>
</feature>
<evidence type="ECO:0000256" key="10">
    <source>
        <dbReference type="SAM" id="MobiDB-lite"/>
    </source>
</evidence>
<dbReference type="HAMAP" id="MF_00910">
    <property type="entry name" value="FtsL"/>
    <property type="match status" value="1"/>
</dbReference>
<gene>
    <name evidence="7 11" type="primary">ftsL</name>
    <name evidence="11" type="ORF">ACFSW4_04830</name>
</gene>